<dbReference type="Pfam" id="PF04069">
    <property type="entry name" value="OpuAC"/>
    <property type="match status" value="1"/>
</dbReference>
<dbReference type="GO" id="GO:0022857">
    <property type="term" value="F:transmembrane transporter activity"/>
    <property type="evidence" value="ECO:0007669"/>
    <property type="project" value="InterPro"/>
</dbReference>
<dbReference type="SUPFAM" id="SSF53850">
    <property type="entry name" value="Periplasmic binding protein-like II"/>
    <property type="match status" value="1"/>
</dbReference>
<reference evidence="2" key="2">
    <citation type="submission" date="2020-09" db="EMBL/GenBank/DDBJ databases">
        <authorList>
            <person name="Sun Q."/>
            <person name="Zhou Y."/>
        </authorList>
    </citation>
    <scope>NUCLEOTIDE SEQUENCE</scope>
    <source>
        <strain evidence="2">CGMCC 1.12187</strain>
    </source>
</reference>
<dbReference type="EMBL" id="BMEQ01000005">
    <property type="protein sequence ID" value="GGG52819.1"/>
    <property type="molecule type" value="Genomic_DNA"/>
</dbReference>
<dbReference type="GO" id="GO:0043190">
    <property type="term" value="C:ATP-binding cassette (ABC) transporter complex"/>
    <property type="evidence" value="ECO:0007669"/>
    <property type="project" value="InterPro"/>
</dbReference>
<evidence type="ECO:0000313" key="3">
    <source>
        <dbReference type="Proteomes" id="UP000638848"/>
    </source>
</evidence>
<reference evidence="2" key="1">
    <citation type="journal article" date="2014" name="Int. J. Syst. Evol. Microbiol.">
        <title>Complete genome sequence of Corynebacterium casei LMG S-19264T (=DSM 44701T), isolated from a smear-ripened cheese.</title>
        <authorList>
            <consortium name="US DOE Joint Genome Institute (JGI-PGF)"/>
            <person name="Walter F."/>
            <person name="Albersmeier A."/>
            <person name="Kalinowski J."/>
            <person name="Ruckert C."/>
        </authorList>
    </citation>
    <scope>NUCLEOTIDE SEQUENCE</scope>
    <source>
        <strain evidence="2">CGMCC 1.12187</strain>
    </source>
</reference>
<organism evidence="2 3">
    <name type="scientific">Kocuria dechangensis</name>
    <dbReference type="NCBI Taxonomy" id="1176249"/>
    <lineage>
        <taxon>Bacteria</taxon>
        <taxon>Bacillati</taxon>
        <taxon>Actinomycetota</taxon>
        <taxon>Actinomycetes</taxon>
        <taxon>Micrococcales</taxon>
        <taxon>Micrococcaceae</taxon>
        <taxon>Kocuria</taxon>
    </lineage>
</organism>
<feature type="domain" description="ABC-type glycine betaine transport system substrate-binding" evidence="1">
    <location>
        <begin position="8"/>
        <end position="260"/>
    </location>
</feature>
<dbReference type="RefSeq" id="WP_188535685.1">
    <property type="nucleotide sequence ID" value="NZ_BMEQ01000005.1"/>
</dbReference>
<proteinExistence type="predicted"/>
<protein>
    <recommendedName>
        <fullName evidence="1">ABC-type glycine betaine transport system substrate-binding domain-containing protein</fullName>
    </recommendedName>
</protein>
<evidence type="ECO:0000259" key="1">
    <source>
        <dbReference type="Pfam" id="PF04069"/>
    </source>
</evidence>
<name>A0A917GPL5_9MICC</name>
<accession>A0A917GPL5</accession>
<dbReference type="Proteomes" id="UP000638848">
    <property type="component" value="Unassembled WGS sequence"/>
</dbReference>
<gene>
    <name evidence="2" type="ORF">GCM10011374_14520</name>
</gene>
<evidence type="ECO:0000313" key="2">
    <source>
        <dbReference type="EMBL" id="GGG52819.1"/>
    </source>
</evidence>
<dbReference type="Gene3D" id="3.40.190.100">
    <property type="entry name" value="Glycine betaine-binding periplasmic protein, domain 2"/>
    <property type="match status" value="1"/>
</dbReference>
<dbReference type="Gene3D" id="3.40.190.10">
    <property type="entry name" value="Periplasmic binding protein-like II"/>
    <property type="match status" value="1"/>
</dbReference>
<sequence length="271" mass="30098">MTSSAPAPVVLGRIDESFHQVAAAVVEEVLLRLGHDVEVREGPHPEMYPLLARGELDLFADSWLPGGHAAYWEQIRDRVVEVAPLFEGAEFFWAVPGYVPADQVARLSDLARPEVTARMATLVVQGTTAGAGLTTRSQQLLVDYGLDRAGWSHRIGDIHAIIDTINARIAAREWFVTPLWQPQYLNEVHDLRPLVDELGVFPPPDRASLLAHRGAFERLPERTREVLGRIRFTVSAVSAMDRAVNLDGLDPLAAARRWMDRHPAEAAPWFA</sequence>
<keyword evidence="3" id="KW-1185">Reference proteome</keyword>
<dbReference type="InterPro" id="IPR007210">
    <property type="entry name" value="ABC_Gly_betaine_transp_sub-bd"/>
</dbReference>
<dbReference type="AlphaFoldDB" id="A0A917GPL5"/>
<comment type="caution">
    <text evidence="2">The sequence shown here is derived from an EMBL/GenBank/DDBJ whole genome shotgun (WGS) entry which is preliminary data.</text>
</comment>